<dbReference type="GO" id="GO:0005634">
    <property type="term" value="C:nucleus"/>
    <property type="evidence" value="ECO:0007669"/>
    <property type="project" value="TreeGrafter"/>
</dbReference>
<evidence type="ECO:0000256" key="6">
    <source>
        <dbReference type="ARBA" id="ARBA00036164"/>
    </source>
</evidence>
<dbReference type="GO" id="GO:0005524">
    <property type="term" value="F:ATP binding"/>
    <property type="evidence" value="ECO:0007669"/>
    <property type="project" value="UniProtKB-KW"/>
</dbReference>
<gene>
    <name evidence="9" type="primary">IPMK</name>
    <name evidence="10" type="ORF">TR114581</name>
</gene>
<evidence type="ECO:0000256" key="4">
    <source>
        <dbReference type="ARBA" id="ARBA00022777"/>
    </source>
</evidence>
<dbReference type="Pfam" id="PF03770">
    <property type="entry name" value="IPK"/>
    <property type="match status" value="1"/>
</dbReference>
<dbReference type="GO" id="GO:0032958">
    <property type="term" value="P:inositol phosphate biosynthetic process"/>
    <property type="evidence" value="ECO:0007669"/>
    <property type="project" value="InterPro"/>
</dbReference>
<dbReference type="EMBL" id="GEEE01005012">
    <property type="protein sequence ID" value="JAP58213.1"/>
    <property type="molecule type" value="Transcribed_RNA"/>
</dbReference>
<protein>
    <recommendedName>
        <fullName evidence="8">Kinase</fullName>
        <ecNumber evidence="8">2.7.-.-</ecNumber>
    </recommendedName>
</protein>
<evidence type="ECO:0000256" key="3">
    <source>
        <dbReference type="ARBA" id="ARBA00022741"/>
    </source>
</evidence>
<comment type="similarity">
    <text evidence="1 8">Belongs to the inositol phosphokinase (IPK) family.</text>
</comment>
<evidence type="ECO:0000256" key="5">
    <source>
        <dbReference type="ARBA" id="ARBA00022840"/>
    </source>
</evidence>
<keyword evidence="3" id="KW-0547">Nucleotide-binding</keyword>
<dbReference type="InterPro" id="IPR038286">
    <property type="entry name" value="IPK_sf"/>
</dbReference>
<dbReference type="PANTHER" id="PTHR12400">
    <property type="entry name" value="INOSITOL POLYPHOSPHATE KINASE"/>
    <property type="match status" value="1"/>
</dbReference>
<evidence type="ECO:0000256" key="2">
    <source>
        <dbReference type="ARBA" id="ARBA00022679"/>
    </source>
</evidence>
<evidence type="ECO:0000256" key="8">
    <source>
        <dbReference type="RuleBase" id="RU363090"/>
    </source>
</evidence>
<dbReference type="GO" id="GO:0008440">
    <property type="term" value="F:inositol-1,4,5-trisphosphate 3-kinase activity"/>
    <property type="evidence" value="ECO:0007669"/>
    <property type="project" value="TreeGrafter"/>
</dbReference>
<evidence type="ECO:0000256" key="1">
    <source>
        <dbReference type="ARBA" id="ARBA00007374"/>
    </source>
</evidence>
<dbReference type="EMBL" id="GEEE01024240">
    <property type="protein sequence ID" value="JAP38985.1"/>
    <property type="molecule type" value="Transcribed_RNA"/>
</dbReference>
<name>A0A0X3Q1Y8_SCHSO</name>
<organism evidence="10">
    <name type="scientific">Schistocephalus solidus</name>
    <name type="common">Tapeworm</name>
    <dbReference type="NCBI Taxonomy" id="70667"/>
    <lineage>
        <taxon>Eukaryota</taxon>
        <taxon>Metazoa</taxon>
        <taxon>Spiralia</taxon>
        <taxon>Lophotrochozoa</taxon>
        <taxon>Platyhelminthes</taxon>
        <taxon>Cestoda</taxon>
        <taxon>Eucestoda</taxon>
        <taxon>Diphyllobothriidea</taxon>
        <taxon>Diphyllobothriidae</taxon>
        <taxon>Schistocephalus</taxon>
    </lineage>
</organism>
<dbReference type="GO" id="GO:0005737">
    <property type="term" value="C:cytoplasm"/>
    <property type="evidence" value="ECO:0007669"/>
    <property type="project" value="TreeGrafter"/>
</dbReference>
<comment type="catalytic activity">
    <reaction evidence="7">
        <text>1D-myo-inositol 1,3,4,6-tetrakisphosphate + ATP = 1D-myo-inositol 1,3,4,5,6-pentakisphosphate + ADP + H(+)</text>
        <dbReference type="Rhea" id="RHEA:12717"/>
        <dbReference type="ChEBI" id="CHEBI:15378"/>
        <dbReference type="ChEBI" id="CHEBI:30616"/>
        <dbReference type="ChEBI" id="CHEBI:57660"/>
        <dbReference type="ChEBI" id="CHEBI:57733"/>
        <dbReference type="ChEBI" id="CHEBI:456216"/>
        <dbReference type="EC" id="2.7.1.140"/>
    </reaction>
</comment>
<dbReference type="GO" id="GO:0051765">
    <property type="term" value="F:inositol tetrakisphosphate kinase activity"/>
    <property type="evidence" value="ECO:0007669"/>
    <property type="project" value="TreeGrafter"/>
</dbReference>
<accession>A0A0X3Q1Y8</accession>
<dbReference type="Gene3D" id="3.30.470.160">
    <property type="entry name" value="Inositol polyphosphate kinase"/>
    <property type="match status" value="1"/>
</dbReference>
<dbReference type="EMBL" id="GEEE01024275">
    <property type="protein sequence ID" value="JAP38950.1"/>
    <property type="molecule type" value="Transcribed_RNA"/>
</dbReference>
<dbReference type="AlphaFoldDB" id="A0A0X3Q1Y8"/>
<dbReference type="InterPro" id="IPR005522">
    <property type="entry name" value="IPK"/>
</dbReference>
<evidence type="ECO:0000313" key="9">
    <source>
        <dbReference type="EMBL" id="JAP38985.1"/>
    </source>
</evidence>
<sequence length="299" mass="32994">MIDDDHPHIDYDNLPPTPTCLVPYAHQIGGHGTGHSDSSQDYRLLLHPPTNTIFKPLQNGSRGLREAEFYLRVFAADAPPSLVDLRPFLPTFHGLYRSSASVVYLALEDVLACLQNPSVCDLKMGTAACPPDVDAAKIRSENAKYAHRATVGFLLTGMKVYHEESGEYLSVPRYFGRCLDLDAVYSSGIRVFLGPNVARHPDLARAFLARLQHMRKLLSNQCFALYCSSLLLAYSSSRLPTAPNVKTVVKLVDFAHYRSKLESQDVSGFSHGLDTLIRLLDEASCDSSQLCDPSPLSIV</sequence>
<dbReference type="PANTHER" id="PTHR12400:SF51">
    <property type="entry name" value="INOSITOL POLYPHOSPHATE MULTIKINASE"/>
    <property type="match status" value="1"/>
</dbReference>
<comment type="catalytic activity">
    <reaction evidence="6">
        <text>1D-myo-inositol 1,4,5-trisphosphate + 2 ATP = 1D-myo-inositol 1,3,4,5,6-pentakisphosphate + 2 ADP + 2 H(+)</text>
        <dbReference type="Rhea" id="RHEA:32359"/>
        <dbReference type="ChEBI" id="CHEBI:15378"/>
        <dbReference type="ChEBI" id="CHEBI:30616"/>
        <dbReference type="ChEBI" id="CHEBI:57733"/>
        <dbReference type="ChEBI" id="CHEBI:203600"/>
        <dbReference type="ChEBI" id="CHEBI:456216"/>
        <dbReference type="EC" id="2.7.1.151"/>
    </reaction>
</comment>
<dbReference type="SUPFAM" id="SSF56104">
    <property type="entry name" value="SAICAR synthase-like"/>
    <property type="match status" value="1"/>
</dbReference>
<evidence type="ECO:0000256" key="7">
    <source>
        <dbReference type="ARBA" id="ARBA00036525"/>
    </source>
</evidence>
<reference evidence="10" key="1">
    <citation type="submission" date="2016-01" db="EMBL/GenBank/DDBJ databases">
        <title>Reference transcriptome for the parasite Schistocephalus solidus: insights into the molecular evolution of parasitism.</title>
        <authorList>
            <person name="Hebert F.O."/>
            <person name="Grambauer S."/>
            <person name="Barber I."/>
            <person name="Landry C.R."/>
            <person name="Aubin-Horth N."/>
        </authorList>
    </citation>
    <scope>NUCLEOTIDE SEQUENCE</scope>
</reference>
<keyword evidence="2 8" id="KW-0808">Transferase</keyword>
<evidence type="ECO:0000313" key="10">
    <source>
        <dbReference type="EMBL" id="JAP58213.1"/>
    </source>
</evidence>
<proteinExistence type="inferred from homology"/>
<dbReference type="EC" id="2.7.-.-" evidence="8"/>
<keyword evidence="5" id="KW-0067">ATP-binding</keyword>
<keyword evidence="4 8" id="KW-0418">Kinase</keyword>